<name>D7VN47_SPHSI</name>
<dbReference type="AlphaFoldDB" id="D7VN47"/>
<protein>
    <submittedName>
        <fullName evidence="1">Uncharacterized protein</fullName>
    </submittedName>
</protein>
<dbReference type="RefSeq" id="WP_002992956.1">
    <property type="nucleotide sequence ID" value="NZ_GL379770.1"/>
</dbReference>
<accession>D7VN47</accession>
<dbReference type="HOGENOM" id="CLU_2058080_0_0_10"/>
<keyword evidence="2" id="KW-1185">Reference proteome</keyword>
<evidence type="ECO:0000313" key="2">
    <source>
        <dbReference type="Proteomes" id="UP000006258"/>
    </source>
</evidence>
<evidence type="ECO:0000313" key="1">
    <source>
        <dbReference type="EMBL" id="EFK57344.1"/>
    </source>
</evidence>
<dbReference type="Proteomes" id="UP000006258">
    <property type="component" value="Unassembled WGS sequence"/>
</dbReference>
<organism evidence="1 2">
    <name type="scientific">Sphingobacterium spiritivorum ATCC 33861</name>
    <dbReference type="NCBI Taxonomy" id="525373"/>
    <lineage>
        <taxon>Bacteria</taxon>
        <taxon>Pseudomonadati</taxon>
        <taxon>Bacteroidota</taxon>
        <taxon>Sphingobacteriia</taxon>
        <taxon>Sphingobacteriales</taxon>
        <taxon>Sphingobacteriaceae</taxon>
        <taxon>Sphingobacterium</taxon>
    </lineage>
</organism>
<dbReference type="eggNOG" id="ENOG50335WK">
    <property type="taxonomic scope" value="Bacteria"/>
</dbReference>
<dbReference type="EMBL" id="ACHA02000011">
    <property type="protein sequence ID" value="EFK57344.1"/>
    <property type="molecule type" value="Genomic_DNA"/>
</dbReference>
<gene>
    <name evidence="1" type="ORF">HMPREF0766_12417</name>
</gene>
<proteinExistence type="predicted"/>
<dbReference type="GeneID" id="95427982"/>
<dbReference type="OrthoDB" id="7026240at2"/>
<sequence>MSLSNFFRINLPYGIARNSNNEWIAFNREYLPIGWNDVGFKRNDSFKNSEYGDLPLYTKYKNISKNKIDEIIYDKELIRLDDKNEIEVIWFYNDKTNPTVSNKWDSYFKIIEKLAHWEVVK</sequence>
<reference evidence="1" key="1">
    <citation type="submission" date="2010-07" db="EMBL/GenBank/DDBJ databases">
        <authorList>
            <person name="Muzny D."/>
            <person name="Qin X."/>
            <person name="Buhay C."/>
            <person name="Dugan-Rocha S."/>
            <person name="Ding Y."/>
            <person name="Chen G."/>
            <person name="Hawes A."/>
            <person name="Holder M."/>
            <person name="Jhangiani S."/>
            <person name="Johnson A."/>
            <person name="Khan Z."/>
            <person name="Li Z."/>
            <person name="Liu W."/>
            <person name="Liu X."/>
            <person name="Perez L."/>
            <person name="Shen H."/>
            <person name="Wang Q."/>
            <person name="Watt J."/>
            <person name="Xi L."/>
            <person name="Xin Y."/>
            <person name="Zhou J."/>
            <person name="Deng J."/>
            <person name="Jiang H."/>
            <person name="Liu Y."/>
            <person name="Qu J."/>
            <person name="Song X.-Z."/>
            <person name="Zhang L."/>
            <person name="Villasana D."/>
            <person name="Johnson A."/>
            <person name="Liu J."/>
            <person name="Liyanage D."/>
            <person name="Lorensuhewa L."/>
            <person name="Robinson T."/>
            <person name="Song A."/>
            <person name="Song B.-B."/>
            <person name="Dinh H."/>
            <person name="Thornton R."/>
            <person name="Coyle M."/>
            <person name="Francisco L."/>
            <person name="Jackson L."/>
            <person name="Javaid M."/>
            <person name="Korchina V."/>
            <person name="Kovar C."/>
            <person name="Mata R."/>
            <person name="Mathew T."/>
            <person name="Ngo R."/>
            <person name="Nguyen L."/>
            <person name="Nguyen N."/>
            <person name="Okwuonu G."/>
            <person name="Ongeri F."/>
            <person name="Pham C."/>
            <person name="Simmons D."/>
            <person name="Wilczek-Boney K."/>
            <person name="Hale W."/>
            <person name="Jakkamsetti A."/>
            <person name="Pham P."/>
            <person name="Ruth R."/>
            <person name="San Lucas F."/>
            <person name="Warren J."/>
            <person name="Zhang J."/>
            <person name="Zhao Z."/>
            <person name="Zhou C."/>
            <person name="Zhu D."/>
            <person name="Lee S."/>
            <person name="Bess C."/>
            <person name="Blankenburg K."/>
            <person name="Forbes L."/>
            <person name="Fu Q."/>
            <person name="Gubbala S."/>
            <person name="Hirani K."/>
            <person name="Jayaseelan J.C."/>
            <person name="Lara F."/>
            <person name="Munidasa M."/>
            <person name="Palculict T."/>
            <person name="Patil S."/>
            <person name="Pu L.-L."/>
            <person name="Saada N."/>
            <person name="Tang L."/>
            <person name="Weissenberger G."/>
            <person name="Zhu Y."/>
            <person name="Hemphill L."/>
            <person name="Shang Y."/>
            <person name="Youmans B."/>
            <person name="Ayvaz T."/>
            <person name="Ross M."/>
            <person name="Santibanez J."/>
            <person name="Aqrawi P."/>
            <person name="Gross S."/>
            <person name="Joshi V."/>
            <person name="Fowler G."/>
            <person name="Nazareth L."/>
            <person name="Reid J."/>
            <person name="Worley K."/>
            <person name="Petrosino J."/>
            <person name="Highlander S."/>
            <person name="Gibbs R."/>
        </authorList>
    </citation>
    <scope>NUCLEOTIDE SEQUENCE [LARGE SCALE GENOMIC DNA]</scope>
    <source>
        <strain evidence="1">ATCC 33861</strain>
    </source>
</reference>
<comment type="caution">
    <text evidence="1">The sequence shown here is derived from an EMBL/GenBank/DDBJ whole genome shotgun (WGS) entry which is preliminary data.</text>
</comment>